<feature type="transmembrane region" description="Helical" evidence="1">
    <location>
        <begin position="354"/>
        <end position="380"/>
    </location>
</feature>
<proteinExistence type="predicted"/>
<feature type="transmembrane region" description="Helical" evidence="1">
    <location>
        <begin position="106"/>
        <end position="133"/>
    </location>
</feature>
<keyword evidence="4" id="KW-1185">Reference proteome</keyword>
<evidence type="ECO:0000259" key="2">
    <source>
        <dbReference type="Pfam" id="PF01970"/>
    </source>
</evidence>
<feature type="transmembrane region" description="Helical" evidence="1">
    <location>
        <begin position="386"/>
        <end position="406"/>
    </location>
</feature>
<gene>
    <name evidence="3" type="ORF">V6575_22340</name>
</gene>
<feature type="transmembrane region" description="Helical" evidence="1">
    <location>
        <begin position="413"/>
        <end position="441"/>
    </location>
</feature>
<dbReference type="RefSeq" id="WP_340277611.1">
    <property type="nucleotide sequence ID" value="NZ_JBAKIA010000028.1"/>
</dbReference>
<sequence>MFSDFQLGLEVALSWNGLLMCAVGVTLGTFIGVLPGVGVLATIAMLLPITFGMEPAIGLIMLAGVFYGAAYGGSTAGILLNLPGTANTAVTCLDGFPLNQQGRGAMALFVTAIASFVGSMFGALILAVLSHPLAEMARGFGPQEYFALLLLGIIAASSFSSVGLVRAIAMTFFGILIGLIGVDMNTGIERFTFGSQFLYDGMPLVALAIGLFGIPEVIKNLAEKNTPKIEQPHLSYKAMLPKRQEWKRAVPAMGRGAGIGSILGVLPGAGSLIASFVSYAVERNLSKTPGKFGKGAIEGISSPESANNAAIQTAFVPTLTLGVPGDSTMAIVLAALLVHGINPGPQFASQHPDIFWGLIVSFLIGNFLLLIINIPLIGIWVRLLSIPYTILFPCIVVFSCVGVYSVRYETIDVLFIAGFAALGFAMRLFRLEATPLLLGFVLGPMLEEHFRRTLLLSRGDLGAFVSQPISITLYLVSAGMVFWVAKNALVKRFR</sequence>
<keyword evidence="1" id="KW-0812">Transmembrane</keyword>
<comment type="caution">
    <text evidence="3">The sequence shown here is derived from an EMBL/GenBank/DDBJ whole genome shotgun (WGS) entry which is preliminary data.</text>
</comment>
<protein>
    <submittedName>
        <fullName evidence="3">Tripartite tricarboxylate transporter permease</fullName>
    </submittedName>
</protein>
<evidence type="ECO:0000256" key="1">
    <source>
        <dbReference type="SAM" id="Phobius"/>
    </source>
</evidence>
<evidence type="ECO:0000313" key="4">
    <source>
        <dbReference type="Proteomes" id="UP001385499"/>
    </source>
</evidence>
<feature type="transmembrane region" description="Helical" evidence="1">
    <location>
        <begin position="145"/>
        <end position="177"/>
    </location>
</feature>
<keyword evidence="1" id="KW-1133">Transmembrane helix</keyword>
<feature type="transmembrane region" description="Helical" evidence="1">
    <location>
        <begin position="257"/>
        <end position="281"/>
    </location>
</feature>
<feature type="transmembrane region" description="Helical" evidence="1">
    <location>
        <begin position="17"/>
        <end position="47"/>
    </location>
</feature>
<accession>A0ABU8TRM8</accession>
<dbReference type="PANTHER" id="PTHR35342">
    <property type="entry name" value="TRICARBOXYLIC TRANSPORT PROTEIN"/>
    <property type="match status" value="1"/>
</dbReference>
<organism evidence="3 4">
    <name type="scientific">Roseibium algae</name>
    <dbReference type="NCBI Taxonomy" id="3123038"/>
    <lineage>
        <taxon>Bacteria</taxon>
        <taxon>Pseudomonadati</taxon>
        <taxon>Pseudomonadota</taxon>
        <taxon>Alphaproteobacteria</taxon>
        <taxon>Hyphomicrobiales</taxon>
        <taxon>Stappiaceae</taxon>
        <taxon>Roseibium</taxon>
    </lineage>
</organism>
<dbReference type="Pfam" id="PF01970">
    <property type="entry name" value="TctA"/>
    <property type="match status" value="1"/>
</dbReference>
<feature type="transmembrane region" description="Helical" evidence="1">
    <location>
        <begin position="461"/>
        <end position="485"/>
    </location>
</feature>
<feature type="transmembrane region" description="Helical" evidence="1">
    <location>
        <begin position="59"/>
        <end position="80"/>
    </location>
</feature>
<dbReference type="EMBL" id="JBAKIA010000028">
    <property type="protein sequence ID" value="MEJ8476825.1"/>
    <property type="molecule type" value="Genomic_DNA"/>
</dbReference>
<dbReference type="Proteomes" id="UP001385499">
    <property type="component" value="Unassembled WGS sequence"/>
</dbReference>
<reference evidence="3 4" key="1">
    <citation type="submission" date="2024-02" db="EMBL/GenBank/DDBJ databases">
        <title>Roseibium algae sp. nov., isolated from marine alga (Grateloupia sp.), showing potential in myo-inositol conversion.</title>
        <authorList>
            <person name="Wang Y."/>
        </authorList>
    </citation>
    <scope>NUCLEOTIDE SEQUENCE [LARGE SCALE GENOMIC DNA]</scope>
    <source>
        <strain evidence="3 4">H3510</strain>
    </source>
</reference>
<feature type="domain" description="DUF112" evidence="2">
    <location>
        <begin position="18"/>
        <end position="438"/>
    </location>
</feature>
<keyword evidence="1" id="KW-0472">Membrane</keyword>
<evidence type="ECO:0000313" key="3">
    <source>
        <dbReference type="EMBL" id="MEJ8476825.1"/>
    </source>
</evidence>
<name>A0ABU8TRM8_9HYPH</name>
<dbReference type="PANTHER" id="PTHR35342:SF5">
    <property type="entry name" value="TRICARBOXYLIC TRANSPORT PROTEIN"/>
    <property type="match status" value="1"/>
</dbReference>
<dbReference type="InterPro" id="IPR002823">
    <property type="entry name" value="DUF112_TM"/>
</dbReference>